<accession>A0A841E3N9</accession>
<sequence length="83" mass="8903">MSAVTTCAVVRSGSVSSGPDELLLACGVPALLELLELPEAAGLSSEDLPEQAAVPVMTVAQIRTTAPYRRFRPAPRSRRPERW</sequence>
<organism evidence="1 2">
    <name type="scientific">Kribbella solani</name>
    <dbReference type="NCBI Taxonomy" id="236067"/>
    <lineage>
        <taxon>Bacteria</taxon>
        <taxon>Bacillati</taxon>
        <taxon>Actinomycetota</taxon>
        <taxon>Actinomycetes</taxon>
        <taxon>Propionibacteriales</taxon>
        <taxon>Kribbellaceae</taxon>
        <taxon>Kribbella</taxon>
    </lineage>
</organism>
<evidence type="ECO:0000313" key="1">
    <source>
        <dbReference type="EMBL" id="MBB5983666.1"/>
    </source>
</evidence>
<dbReference type="AlphaFoldDB" id="A0A841E3N9"/>
<reference evidence="1 2" key="1">
    <citation type="submission" date="2020-08" db="EMBL/GenBank/DDBJ databases">
        <title>Sequencing the genomes of 1000 actinobacteria strains.</title>
        <authorList>
            <person name="Klenk H.-P."/>
        </authorList>
    </citation>
    <scope>NUCLEOTIDE SEQUENCE [LARGE SCALE GENOMIC DNA]</scope>
    <source>
        <strain evidence="1 2">DSM 17294</strain>
    </source>
</reference>
<gene>
    <name evidence="1" type="ORF">HDA44_007007</name>
</gene>
<proteinExistence type="predicted"/>
<dbReference type="RefSeq" id="WP_238352617.1">
    <property type="nucleotide sequence ID" value="NZ_BAAAVN010000012.1"/>
</dbReference>
<protein>
    <submittedName>
        <fullName evidence="1">Uncharacterized protein</fullName>
    </submittedName>
</protein>
<dbReference type="Proteomes" id="UP000558997">
    <property type="component" value="Unassembled WGS sequence"/>
</dbReference>
<comment type="caution">
    <text evidence="1">The sequence shown here is derived from an EMBL/GenBank/DDBJ whole genome shotgun (WGS) entry which is preliminary data.</text>
</comment>
<name>A0A841E3N9_9ACTN</name>
<dbReference type="EMBL" id="JACHNF010000001">
    <property type="protein sequence ID" value="MBB5983666.1"/>
    <property type="molecule type" value="Genomic_DNA"/>
</dbReference>
<keyword evidence="2" id="KW-1185">Reference proteome</keyword>
<evidence type="ECO:0000313" key="2">
    <source>
        <dbReference type="Proteomes" id="UP000558997"/>
    </source>
</evidence>